<dbReference type="InterPro" id="IPR059166">
    <property type="entry name" value="PLD-like_cat"/>
</dbReference>
<dbReference type="AlphaFoldDB" id="A0AA96VBJ2"/>
<dbReference type="GeneID" id="85197890"/>
<dbReference type="CDD" id="cd09176">
    <property type="entry name" value="PLDc_unchar6"/>
    <property type="match status" value="1"/>
</dbReference>
<dbReference type="Gene3D" id="3.30.870.10">
    <property type="entry name" value="Endonuclease Chain A"/>
    <property type="match status" value="1"/>
</dbReference>
<proteinExistence type="predicted"/>
<evidence type="ECO:0000259" key="1">
    <source>
        <dbReference type="Pfam" id="PF13091"/>
    </source>
</evidence>
<dbReference type="SUPFAM" id="SSF56024">
    <property type="entry name" value="Phospholipase D/nuclease"/>
    <property type="match status" value="1"/>
</dbReference>
<keyword evidence="3" id="KW-1185">Reference proteome</keyword>
<dbReference type="KEGG" id="mees:MmiEs2_14240"/>
<dbReference type="Pfam" id="PF13091">
    <property type="entry name" value="PLDc_2"/>
    <property type="match status" value="1"/>
</dbReference>
<gene>
    <name evidence="2" type="ORF">MmiEs2_14240</name>
</gene>
<organism evidence="2 3">
    <name type="scientific">Methanimicrococcus stummii</name>
    <dbReference type="NCBI Taxonomy" id="3028294"/>
    <lineage>
        <taxon>Archaea</taxon>
        <taxon>Methanobacteriati</taxon>
        <taxon>Methanobacteriota</taxon>
        <taxon>Stenosarchaea group</taxon>
        <taxon>Methanomicrobia</taxon>
        <taxon>Methanosarcinales</taxon>
        <taxon>Methanosarcinaceae</taxon>
        <taxon>Methanimicrococcus</taxon>
    </lineage>
</organism>
<reference evidence="2 3" key="1">
    <citation type="submission" date="2023-07" db="EMBL/GenBank/DDBJ databases">
        <title>Closed genome sequence of Methanimicrococcus sp. Es2.</title>
        <authorList>
            <person name="Protasov E."/>
            <person name="Platt K."/>
            <person name="Reeh H."/>
            <person name="Poehlein A."/>
            <person name="Daniel R."/>
            <person name="Brune A."/>
        </authorList>
    </citation>
    <scope>NUCLEOTIDE SEQUENCE [LARGE SCALE GENOMIC DNA]</scope>
    <source>
        <strain evidence="2 3">Es2</strain>
    </source>
</reference>
<dbReference type="RefSeq" id="WP_316559187.1">
    <property type="nucleotide sequence ID" value="NZ_CP131062.1"/>
</dbReference>
<evidence type="ECO:0000313" key="2">
    <source>
        <dbReference type="EMBL" id="WNY29200.1"/>
    </source>
</evidence>
<dbReference type="Proteomes" id="UP001302662">
    <property type="component" value="Chromosome"/>
</dbReference>
<dbReference type="EMBL" id="CP131062">
    <property type="protein sequence ID" value="WNY29200.1"/>
    <property type="molecule type" value="Genomic_DNA"/>
</dbReference>
<name>A0AA96VBJ2_9EURY</name>
<feature type="domain" description="Phospholipase D-like" evidence="1">
    <location>
        <begin position="16"/>
        <end position="140"/>
    </location>
</feature>
<dbReference type="InterPro" id="IPR025202">
    <property type="entry name" value="PLD-like_dom"/>
</dbReference>
<sequence length="267" mass="30734">MVKLIDTQHCSAELSDLVKKAQKEIILVSPYLQISPRFLDLLKEASLRNISITLIYRDDKLKEKDSKQLSEQKSKFNGLNVKIAALENLHAKCYLNESKAIITSMNLYQFSQENNIEFGVRVLKESDPELYDEVYTEIQRIYKISQFDREIPVAPVVAAAAQSKGSKIKSSKSAVQSDSESKSSSKNNFADLIPFFSNQDCYCIRCKSKFEDKFDKPLCKKCYSSWTRYKNEDFAEKYCFSCGEENETTFAKPICRKCYRSKVKSKK</sequence>
<accession>A0AA96VBJ2</accession>
<evidence type="ECO:0000313" key="3">
    <source>
        <dbReference type="Proteomes" id="UP001302662"/>
    </source>
</evidence>
<protein>
    <recommendedName>
        <fullName evidence="1">Phospholipase D-like domain-containing protein</fullName>
    </recommendedName>
</protein>